<keyword evidence="2" id="KW-0812">Transmembrane</keyword>
<evidence type="ECO:0000256" key="1">
    <source>
        <dbReference type="SAM" id="MobiDB-lite"/>
    </source>
</evidence>
<feature type="transmembrane region" description="Helical" evidence="2">
    <location>
        <begin position="263"/>
        <end position="281"/>
    </location>
</feature>
<feature type="transmembrane region" description="Helical" evidence="2">
    <location>
        <begin position="417"/>
        <end position="442"/>
    </location>
</feature>
<feature type="transmembrane region" description="Helical" evidence="2">
    <location>
        <begin position="367"/>
        <end position="387"/>
    </location>
</feature>
<dbReference type="AlphaFoldDB" id="A0A2T0YND4"/>
<sequence length="558" mass="58698">MTTAQTRTSRRSGTRSSNRSSRETQASLVGMGALLRFMLRRDRVRLSLWILGIGLMSFYVANAVQALVTDEAELGQMAGLFADPVGRLMTGPAYGMESPTFERFYAAGYVLFIYILTALMSMFTVIRHTRAEEASGRAELLRADVLGRHATLTAALVLVVLANAGAATLVLLGALSGGFALEGSLLVASSGAAVGLFFAAAAALSAQLTETSRSASALTGALLGLAYLIRMAGDMAAVEGTTLSWFSPLGWSQQTAPYVEDRWWPLLLSLALAGLAVLGAFELSTRRDVGAGLLPSRLGRSHARPGLATPIGVATHTLLGGLRGWGIAVIACAALFGGYAESMLGAAEDLPEEFRSFFSGDTILLGYLAYMSMFLALFVAAAGIGGIQQLRGEERDGRAELLLSAPLSRTRWLGAHLTVILGGLSIMLLLTGLATAAAAVAVLQDDSDGLFSEILLSSLHQGPAVLAVVGLTFAAFGWAPRSAGVLGWIVLGYAAVMTNFGPLLELPDIFFEFNVFGHLAQHPVEPITWTPVLALCAIGVGGIVLGFTGWRRREINSG</sequence>
<accession>A0A2T0YND4</accession>
<proteinExistence type="predicted"/>
<organism evidence="3 4">
    <name type="scientific">Nesterenkonia sandarakina</name>
    <dbReference type="NCBI Taxonomy" id="272918"/>
    <lineage>
        <taxon>Bacteria</taxon>
        <taxon>Bacillati</taxon>
        <taxon>Actinomycetota</taxon>
        <taxon>Actinomycetes</taxon>
        <taxon>Micrococcales</taxon>
        <taxon>Micrococcaceae</taxon>
        <taxon>Nesterenkonia</taxon>
    </lineage>
</organism>
<feature type="transmembrane region" description="Helical" evidence="2">
    <location>
        <begin position="184"/>
        <end position="204"/>
    </location>
</feature>
<feature type="transmembrane region" description="Helical" evidence="2">
    <location>
        <begin position="485"/>
        <end position="504"/>
    </location>
</feature>
<feature type="transmembrane region" description="Helical" evidence="2">
    <location>
        <begin position="454"/>
        <end position="478"/>
    </location>
</feature>
<keyword evidence="2" id="KW-1133">Transmembrane helix</keyword>
<dbReference type="OrthoDB" id="2014935at2"/>
<protein>
    <submittedName>
        <fullName evidence="3">ABC-2 type transport system permease protein</fullName>
    </submittedName>
</protein>
<keyword evidence="2" id="KW-0472">Membrane</keyword>
<evidence type="ECO:0000256" key="2">
    <source>
        <dbReference type="SAM" id="Phobius"/>
    </source>
</evidence>
<reference evidence="3 4" key="1">
    <citation type="submission" date="2018-03" db="EMBL/GenBank/DDBJ databases">
        <title>Comparative analysis of microorganisms from saline springs in Andes Mountain Range, Colombia.</title>
        <authorList>
            <person name="Rubin E."/>
        </authorList>
    </citation>
    <scope>NUCLEOTIDE SEQUENCE [LARGE SCALE GENOMIC DNA]</scope>
    <source>
        <strain evidence="3 4">CG 35</strain>
    </source>
</reference>
<name>A0A2T0YND4_9MICC</name>
<feature type="transmembrane region" description="Helical" evidence="2">
    <location>
        <begin position="325"/>
        <end position="347"/>
    </location>
</feature>
<evidence type="ECO:0000313" key="3">
    <source>
        <dbReference type="EMBL" id="PRZ16830.1"/>
    </source>
</evidence>
<feature type="transmembrane region" description="Helical" evidence="2">
    <location>
        <begin position="46"/>
        <end position="68"/>
    </location>
</feature>
<feature type="transmembrane region" description="Helical" evidence="2">
    <location>
        <begin position="216"/>
        <end position="233"/>
    </location>
</feature>
<feature type="transmembrane region" description="Helical" evidence="2">
    <location>
        <begin position="529"/>
        <end position="550"/>
    </location>
</feature>
<dbReference type="Proteomes" id="UP000238217">
    <property type="component" value="Unassembled WGS sequence"/>
</dbReference>
<dbReference type="EMBL" id="PVTY01000006">
    <property type="protein sequence ID" value="PRZ16830.1"/>
    <property type="molecule type" value="Genomic_DNA"/>
</dbReference>
<feature type="transmembrane region" description="Helical" evidence="2">
    <location>
        <begin position="104"/>
        <end position="126"/>
    </location>
</feature>
<gene>
    <name evidence="3" type="ORF">BCL67_106150</name>
</gene>
<comment type="caution">
    <text evidence="3">The sequence shown here is derived from an EMBL/GenBank/DDBJ whole genome shotgun (WGS) entry which is preliminary data.</text>
</comment>
<dbReference type="RefSeq" id="WP_106122677.1">
    <property type="nucleotide sequence ID" value="NZ_PVTY01000006.1"/>
</dbReference>
<keyword evidence="4" id="KW-1185">Reference proteome</keyword>
<feature type="transmembrane region" description="Helical" evidence="2">
    <location>
        <begin position="146"/>
        <end position="172"/>
    </location>
</feature>
<feature type="region of interest" description="Disordered" evidence="1">
    <location>
        <begin position="1"/>
        <end position="25"/>
    </location>
</feature>
<evidence type="ECO:0000313" key="4">
    <source>
        <dbReference type="Proteomes" id="UP000238217"/>
    </source>
</evidence>